<feature type="non-terminal residue" evidence="1">
    <location>
        <position position="68"/>
    </location>
</feature>
<accession>A0A392T559</accession>
<dbReference type="AlphaFoldDB" id="A0A392T559"/>
<reference evidence="1 2" key="1">
    <citation type="journal article" date="2018" name="Front. Plant Sci.">
        <title>Red Clover (Trifolium pratense) and Zigzag Clover (T. medium) - A Picture of Genomic Similarities and Differences.</title>
        <authorList>
            <person name="Dluhosova J."/>
            <person name="Istvanek J."/>
            <person name="Nedelnik J."/>
            <person name="Repkova J."/>
        </authorList>
    </citation>
    <scope>NUCLEOTIDE SEQUENCE [LARGE SCALE GENOMIC DNA]</scope>
    <source>
        <strain evidence="2">cv. 10/8</strain>
        <tissue evidence="1">Leaf</tissue>
    </source>
</reference>
<dbReference type="EMBL" id="LXQA010496143">
    <property type="protein sequence ID" value="MCI55425.1"/>
    <property type="molecule type" value="Genomic_DNA"/>
</dbReference>
<evidence type="ECO:0000313" key="1">
    <source>
        <dbReference type="EMBL" id="MCI55425.1"/>
    </source>
</evidence>
<name>A0A392T559_9FABA</name>
<evidence type="ECO:0000313" key="2">
    <source>
        <dbReference type="Proteomes" id="UP000265520"/>
    </source>
</evidence>
<sequence length="68" mass="7991">MLQEKGFYDGLPEIPAIHQELKRRKWLKFNSLMEKGKVVGNHRLVREFYANAFHKKGAVADFKVYVRG</sequence>
<comment type="caution">
    <text evidence="1">The sequence shown here is derived from an EMBL/GenBank/DDBJ whole genome shotgun (WGS) entry which is preliminary data.</text>
</comment>
<keyword evidence="2" id="KW-1185">Reference proteome</keyword>
<proteinExistence type="predicted"/>
<dbReference type="Proteomes" id="UP000265520">
    <property type="component" value="Unassembled WGS sequence"/>
</dbReference>
<organism evidence="1 2">
    <name type="scientific">Trifolium medium</name>
    <dbReference type="NCBI Taxonomy" id="97028"/>
    <lineage>
        <taxon>Eukaryota</taxon>
        <taxon>Viridiplantae</taxon>
        <taxon>Streptophyta</taxon>
        <taxon>Embryophyta</taxon>
        <taxon>Tracheophyta</taxon>
        <taxon>Spermatophyta</taxon>
        <taxon>Magnoliopsida</taxon>
        <taxon>eudicotyledons</taxon>
        <taxon>Gunneridae</taxon>
        <taxon>Pentapetalae</taxon>
        <taxon>rosids</taxon>
        <taxon>fabids</taxon>
        <taxon>Fabales</taxon>
        <taxon>Fabaceae</taxon>
        <taxon>Papilionoideae</taxon>
        <taxon>50 kb inversion clade</taxon>
        <taxon>NPAAA clade</taxon>
        <taxon>Hologalegina</taxon>
        <taxon>IRL clade</taxon>
        <taxon>Trifolieae</taxon>
        <taxon>Trifolium</taxon>
    </lineage>
</organism>
<protein>
    <submittedName>
        <fullName evidence="1">Uncharacterized protein</fullName>
    </submittedName>
</protein>